<keyword evidence="3" id="KW-1185">Reference proteome</keyword>
<name>A0A8S1SNM0_9CILI</name>
<feature type="region of interest" description="Disordered" evidence="1">
    <location>
        <begin position="279"/>
        <end position="307"/>
    </location>
</feature>
<gene>
    <name evidence="2" type="ORF">PPENT_87.1.T0110078</name>
</gene>
<evidence type="ECO:0000256" key="1">
    <source>
        <dbReference type="SAM" id="MobiDB-lite"/>
    </source>
</evidence>
<comment type="caution">
    <text evidence="2">The sequence shown here is derived from an EMBL/GenBank/DDBJ whole genome shotgun (WGS) entry which is preliminary data.</text>
</comment>
<proteinExistence type="predicted"/>
<dbReference type="AlphaFoldDB" id="A0A8S1SNM0"/>
<feature type="compositionally biased region" description="Basic and acidic residues" evidence="1">
    <location>
        <begin position="282"/>
        <end position="305"/>
    </location>
</feature>
<evidence type="ECO:0000313" key="3">
    <source>
        <dbReference type="Proteomes" id="UP000689195"/>
    </source>
</evidence>
<organism evidence="2 3">
    <name type="scientific">Paramecium pentaurelia</name>
    <dbReference type="NCBI Taxonomy" id="43138"/>
    <lineage>
        <taxon>Eukaryota</taxon>
        <taxon>Sar</taxon>
        <taxon>Alveolata</taxon>
        <taxon>Ciliophora</taxon>
        <taxon>Intramacronucleata</taxon>
        <taxon>Oligohymenophorea</taxon>
        <taxon>Peniculida</taxon>
        <taxon>Parameciidae</taxon>
        <taxon>Paramecium</taxon>
    </lineage>
</organism>
<dbReference type="EMBL" id="CAJJDO010000011">
    <property type="protein sequence ID" value="CAD8142315.1"/>
    <property type="molecule type" value="Genomic_DNA"/>
</dbReference>
<evidence type="ECO:0000313" key="2">
    <source>
        <dbReference type="EMBL" id="CAD8142315.1"/>
    </source>
</evidence>
<reference evidence="2" key="1">
    <citation type="submission" date="2021-01" db="EMBL/GenBank/DDBJ databases">
        <authorList>
            <consortium name="Genoscope - CEA"/>
            <person name="William W."/>
        </authorList>
    </citation>
    <scope>NUCLEOTIDE SEQUENCE</scope>
</reference>
<accession>A0A8S1SNM0</accession>
<dbReference type="Proteomes" id="UP000689195">
    <property type="component" value="Unassembled WGS sequence"/>
</dbReference>
<sequence>MLGQIREGKYKYVFLQSDKNDEIIVTRIMVADEVQKENKKISIEEIEQNQRQNLKNKENTICNLKEIKKKNNQIQENQFKFMESIFQQDDKYCNSLKKQFKKTILSNILNQGDNEVDLQIKIIKEIDNNIQEISEMLCKRKNVPISLNMYDRILNIMDKKYNDIKKLNSLILQKQESVTKILQRLKQIEKALKSQQDIQKIKQDKIQLELVYKNVEKYFTKLNFHFNNTDLQKQIEELEKTKKIYEDQNQELNQTITILEQELQNEKAQAQNLITQLNQELQNEKDKTSDVRKKQKEEEENEKAKTLQQITKIKQELQNEKDQSKKQQEQLENEKVQALSQFYKLQQELKKVKEQSEQQSEKLENEKIQALSQIKQLQQELQKVKDQTKKQQEELENYKAQPFNQILQLQLQQELQIVKDQAKKYKQELENEKAQALSQFKQFQQELQKVKEQSKQQSEKLENEKIQALNQIKQLQQELQNEKNKLLFQEQKLQQKLHRKDYAQNFLKEQNQQFNNHQLHKINEQMLKQLNQVNIQLKQNDNLLSINEEQQLSWIDSQLPEIQRYQNLSSNGFAIIQLFINSIFNDSQSYFGLCDQNIDNSEIQNINFQLNYLPKGVYFFISMQGNLLIQDPNIKKKLKIGGFENGNHALFTFDSPNNRLTILKNNTYSEQFKFRLPKNNKTVIPFILQAYGEDLTLIIQ</sequence>
<protein>
    <submittedName>
        <fullName evidence="2">Uncharacterized protein</fullName>
    </submittedName>
</protein>